<dbReference type="InterPro" id="IPR054425">
    <property type="entry name" value="Cdc6_ORC1-like_ATPase_lid"/>
</dbReference>
<reference evidence="4 5" key="2">
    <citation type="submission" date="2018-11" db="EMBL/GenBank/DDBJ databases">
        <authorList>
            <consortium name="Pathogen Informatics"/>
        </authorList>
    </citation>
    <scope>NUCLEOTIDE SEQUENCE [LARGE SCALE GENOMIC DNA]</scope>
</reference>
<sequence length="258" mass="28898">MYISGPPGTGKTACLLEALKQSRKDNNQFQSVFVNCMNIRSSSDIYRCLWEKIDTKSKPGAKLNAVTFCNRLAARHSMIVICLDEVDQLCDRQSAVLYAAFRWPETANVILIGIANALDLVDKLLPKLKLTAELKPQLLHFQPYNKDEVLCILRHRLSETAEIISPSALELCARKVSAVTGDIRKALEICSLAIDRISAEEKEANRTPQVTCMALPGVRNTRNYGYKWAQVKQVVYTCVTINDPDSEAAEQLNHFNLL</sequence>
<feature type="domain" description="Cdc6/ORC1-like ATPase lid" evidence="3">
    <location>
        <begin position="144"/>
        <end position="195"/>
    </location>
</feature>
<dbReference type="Pfam" id="PF00004">
    <property type="entry name" value="AAA"/>
    <property type="match status" value="1"/>
</dbReference>
<dbReference type="GO" id="GO:0033314">
    <property type="term" value="P:mitotic DNA replication checkpoint signaling"/>
    <property type="evidence" value="ECO:0007669"/>
    <property type="project" value="TreeGrafter"/>
</dbReference>
<evidence type="ECO:0000259" key="3">
    <source>
        <dbReference type="Pfam" id="PF22606"/>
    </source>
</evidence>
<dbReference type="GO" id="GO:0006270">
    <property type="term" value="P:DNA replication initiation"/>
    <property type="evidence" value="ECO:0007669"/>
    <property type="project" value="TreeGrafter"/>
</dbReference>
<dbReference type="PANTHER" id="PTHR10763">
    <property type="entry name" value="CELL DIVISION CONTROL PROTEIN 6-RELATED"/>
    <property type="match status" value="1"/>
</dbReference>
<evidence type="ECO:0000313" key="5">
    <source>
        <dbReference type="Proteomes" id="UP000270296"/>
    </source>
</evidence>
<feature type="domain" description="ATPase AAA-type core" evidence="2">
    <location>
        <begin position="1"/>
        <end position="126"/>
    </location>
</feature>
<dbReference type="GO" id="GO:0016887">
    <property type="term" value="F:ATP hydrolysis activity"/>
    <property type="evidence" value="ECO:0007669"/>
    <property type="project" value="InterPro"/>
</dbReference>
<gene>
    <name evidence="4" type="ORF">SBAD_LOCUS6293</name>
</gene>
<protein>
    <submittedName>
        <fullName evidence="6">ATPase_AAA_core domain-containing protein</fullName>
    </submittedName>
</protein>
<dbReference type="SUPFAM" id="SSF52540">
    <property type="entry name" value="P-loop containing nucleoside triphosphate hydrolases"/>
    <property type="match status" value="1"/>
</dbReference>
<dbReference type="GO" id="GO:0003688">
    <property type="term" value="F:DNA replication origin binding"/>
    <property type="evidence" value="ECO:0007669"/>
    <property type="project" value="TreeGrafter"/>
</dbReference>
<dbReference type="Gene3D" id="3.40.50.300">
    <property type="entry name" value="P-loop containing nucleotide triphosphate hydrolases"/>
    <property type="match status" value="1"/>
</dbReference>
<evidence type="ECO:0000313" key="6">
    <source>
        <dbReference type="WBParaSite" id="SBAD_0000653701-mRNA-1"/>
    </source>
</evidence>
<dbReference type="OrthoDB" id="1926878at2759"/>
<evidence type="ECO:0000313" key="4">
    <source>
        <dbReference type="EMBL" id="VDP09688.1"/>
    </source>
</evidence>
<dbReference type="CDD" id="cd00009">
    <property type="entry name" value="AAA"/>
    <property type="match status" value="1"/>
</dbReference>
<dbReference type="EMBL" id="UZAM01009631">
    <property type="protein sequence ID" value="VDP09688.1"/>
    <property type="molecule type" value="Genomic_DNA"/>
</dbReference>
<dbReference type="WBParaSite" id="SBAD_0000653701-mRNA-1">
    <property type="protein sequence ID" value="SBAD_0000653701-mRNA-1"/>
    <property type="gene ID" value="SBAD_0000653701"/>
</dbReference>
<dbReference type="GO" id="GO:0005524">
    <property type="term" value="F:ATP binding"/>
    <property type="evidence" value="ECO:0007669"/>
    <property type="project" value="InterPro"/>
</dbReference>
<dbReference type="Pfam" id="PF22606">
    <property type="entry name" value="Cdc6-ORC-like_ATPase_lid"/>
    <property type="match status" value="1"/>
</dbReference>
<keyword evidence="5" id="KW-1185">Reference proteome</keyword>
<dbReference type="InterPro" id="IPR050311">
    <property type="entry name" value="ORC1/CDC6"/>
</dbReference>
<reference evidence="6" key="1">
    <citation type="submission" date="2016-06" db="UniProtKB">
        <authorList>
            <consortium name="WormBaseParasite"/>
        </authorList>
    </citation>
    <scope>IDENTIFICATION</scope>
</reference>
<evidence type="ECO:0000259" key="2">
    <source>
        <dbReference type="Pfam" id="PF00004"/>
    </source>
</evidence>
<organism evidence="6">
    <name type="scientific">Soboliphyme baturini</name>
    <dbReference type="NCBI Taxonomy" id="241478"/>
    <lineage>
        <taxon>Eukaryota</taxon>
        <taxon>Metazoa</taxon>
        <taxon>Ecdysozoa</taxon>
        <taxon>Nematoda</taxon>
        <taxon>Enoplea</taxon>
        <taxon>Dorylaimia</taxon>
        <taxon>Dioctophymatida</taxon>
        <taxon>Dioctophymatoidea</taxon>
        <taxon>Soboliphymatidae</taxon>
        <taxon>Soboliphyme</taxon>
    </lineage>
</organism>
<dbReference type="Gene3D" id="1.10.8.60">
    <property type="match status" value="1"/>
</dbReference>
<proteinExistence type="predicted"/>
<dbReference type="Proteomes" id="UP000270296">
    <property type="component" value="Unassembled WGS sequence"/>
</dbReference>
<dbReference type="PANTHER" id="PTHR10763:SF26">
    <property type="entry name" value="CELL DIVISION CONTROL PROTEIN 6 HOMOLOG"/>
    <property type="match status" value="1"/>
</dbReference>
<dbReference type="InterPro" id="IPR027417">
    <property type="entry name" value="P-loop_NTPase"/>
</dbReference>
<dbReference type="AlphaFoldDB" id="A0A183IRP6"/>
<dbReference type="InterPro" id="IPR003959">
    <property type="entry name" value="ATPase_AAA_core"/>
</dbReference>
<accession>A0A183IRP6</accession>
<evidence type="ECO:0000256" key="1">
    <source>
        <dbReference type="ARBA" id="ARBA00022705"/>
    </source>
</evidence>
<dbReference type="GO" id="GO:0005634">
    <property type="term" value="C:nucleus"/>
    <property type="evidence" value="ECO:0007669"/>
    <property type="project" value="TreeGrafter"/>
</dbReference>
<name>A0A183IRP6_9BILA</name>
<keyword evidence="1" id="KW-0235">DNA replication</keyword>